<name>A0ABC9TXL0_CLOSY</name>
<feature type="non-terminal residue" evidence="1">
    <location>
        <position position="1"/>
    </location>
</feature>
<proteinExistence type="predicted"/>
<reference evidence="1 2" key="1">
    <citation type="submission" date="2013-07" db="EMBL/GenBank/DDBJ databases">
        <authorList>
            <person name="Weinstock G."/>
            <person name="Sodergren E."/>
            <person name="Wylie T."/>
            <person name="Fulton L."/>
            <person name="Fulton R."/>
            <person name="Fronick C."/>
            <person name="O'Laughlin M."/>
            <person name="Godfrey J."/>
            <person name="Miner T."/>
            <person name="Herter B."/>
            <person name="Appelbaum E."/>
            <person name="Cordes M."/>
            <person name="Lek S."/>
            <person name="Wollam A."/>
            <person name="Pepin K.H."/>
            <person name="Palsikar V.B."/>
            <person name="Mitreva M."/>
            <person name="Wilson R.K."/>
        </authorList>
    </citation>
    <scope>NUCLEOTIDE SEQUENCE [LARGE SCALE GENOMIC DNA]</scope>
    <source>
        <strain evidence="1 2">ATCC 14940</strain>
    </source>
</reference>
<accession>A0ABC9TXL0</accession>
<protein>
    <submittedName>
        <fullName evidence="1">Integration host factor subunit beta domain protein</fullName>
    </submittedName>
</protein>
<dbReference type="Proteomes" id="UP000016491">
    <property type="component" value="Unassembled WGS sequence"/>
</dbReference>
<comment type="caution">
    <text evidence="1">The sequence shown here is derived from an EMBL/GenBank/DDBJ whole genome shotgun (WGS) entry which is preliminary data.</text>
</comment>
<gene>
    <name evidence="1" type="ORF">CLOSYM_02484</name>
</gene>
<evidence type="ECO:0000313" key="2">
    <source>
        <dbReference type="Proteomes" id="UP000016491"/>
    </source>
</evidence>
<sequence>PKRPAAGGESRGRDSFLIYRKVPLLNKNRSAGDRTAAAGNYVVPVK</sequence>
<organism evidence="1 2">
    <name type="scientific">[Clostridium] symbiosum ATCC 14940</name>
    <dbReference type="NCBI Taxonomy" id="411472"/>
    <lineage>
        <taxon>Bacteria</taxon>
        <taxon>Bacillati</taxon>
        <taxon>Bacillota</taxon>
        <taxon>Clostridia</taxon>
        <taxon>Lachnospirales</taxon>
        <taxon>Lachnospiraceae</taxon>
        <taxon>Otoolea</taxon>
    </lineage>
</organism>
<dbReference type="EMBL" id="AWSU01000192">
    <property type="protein sequence ID" value="ERI76680.1"/>
    <property type="molecule type" value="Genomic_DNA"/>
</dbReference>
<evidence type="ECO:0000313" key="1">
    <source>
        <dbReference type="EMBL" id="ERI76680.1"/>
    </source>
</evidence>
<dbReference type="AlphaFoldDB" id="A0ABC9TXL0"/>